<dbReference type="Proteomes" id="UP000273307">
    <property type="component" value="Unassembled WGS sequence"/>
</dbReference>
<dbReference type="InterPro" id="IPR000084">
    <property type="entry name" value="PE-PGRS_N"/>
</dbReference>
<gene>
    <name evidence="2" type="ORF">LAUMK136_02562</name>
</gene>
<evidence type="ECO:0000313" key="3">
    <source>
        <dbReference type="Proteomes" id="UP000273307"/>
    </source>
</evidence>
<protein>
    <submittedName>
        <fullName evidence="2">PE-PGRS family protein PE_PGRS16</fullName>
    </submittedName>
</protein>
<dbReference type="EMBL" id="UPHP01000058">
    <property type="protein sequence ID" value="VBA38611.1"/>
    <property type="molecule type" value="Genomic_DNA"/>
</dbReference>
<name>A0A498PZY8_9MYCO</name>
<dbReference type="Pfam" id="PF00934">
    <property type="entry name" value="PE"/>
    <property type="match status" value="1"/>
</dbReference>
<feature type="domain" description="PE" evidence="1">
    <location>
        <begin position="3"/>
        <end position="90"/>
    </location>
</feature>
<dbReference type="SUPFAM" id="SSF140459">
    <property type="entry name" value="PE/PPE dimer-like"/>
    <property type="match status" value="1"/>
</dbReference>
<sequence>MFVRVAPELVEAACSDLGEIYSSVSAANVAAAASTTSVPPAGFDDVSIAVAQFFGSHAITYQEISEQASEFYNELLATLKASGAAYAITEWINSLPAPPYVYWEDLRIFLQGPAFQAWLATSIARWEQTWAALHG</sequence>
<dbReference type="RefSeq" id="WP_122442736.1">
    <property type="nucleotide sequence ID" value="NZ_UPHP01000058.1"/>
</dbReference>
<reference evidence="2 3" key="1">
    <citation type="submission" date="2018-09" db="EMBL/GenBank/DDBJ databases">
        <authorList>
            <person name="Tagini F."/>
        </authorList>
    </citation>
    <scope>NUCLEOTIDE SEQUENCE [LARGE SCALE GENOMIC DNA]</scope>
    <source>
        <strain evidence="2 3">MK136</strain>
    </source>
</reference>
<dbReference type="Gene3D" id="1.10.287.850">
    <property type="entry name" value="HP0062-like domain"/>
    <property type="match status" value="1"/>
</dbReference>
<keyword evidence="3" id="KW-1185">Reference proteome</keyword>
<organism evidence="2 3">
    <name type="scientific">Mycobacterium attenuatum</name>
    <dbReference type="NCBI Taxonomy" id="2341086"/>
    <lineage>
        <taxon>Bacteria</taxon>
        <taxon>Bacillati</taxon>
        <taxon>Actinomycetota</taxon>
        <taxon>Actinomycetes</taxon>
        <taxon>Mycobacteriales</taxon>
        <taxon>Mycobacteriaceae</taxon>
        <taxon>Mycobacterium</taxon>
    </lineage>
</organism>
<accession>A0A498PZY8</accession>
<dbReference type="InterPro" id="IPR038332">
    <property type="entry name" value="PPE_sf"/>
</dbReference>
<dbReference type="AlphaFoldDB" id="A0A498PZY8"/>
<evidence type="ECO:0000313" key="2">
    <source>
        <dbReference type="EMBL" id="VBA38611.1"/>
    </source>
</evidence>
<proteinExistence type="predicted"/>
<evidence type="ECO:0000259" key="1">
    <source>
        <dbReference type="Pfam" id="PF00934"/>
    </source>
</evidence>